<dbReference type="Proteomes" id="UP000592780">
    <property type="component" value="Unassembled WGS sequence"/>
</dbReference>
<keyword evidence="2" id="KW-1185">Reference proteome</keyword>
<evidence type="ECO:0000313" key="2">
    <source>
        <dbReference type="Proteomes" id="UP000592780"/>
    </source>
</evidence>
<evidence type="ECO:0008006" key="3">
    <source>
        <dbReference type="Google" id="ProtNLM"/>
    </source>
</evidence>
<reference evidence="1 2" key="1">
    <citation type="submission" date="2020-08" db="EMBL/GenBank/DDBJ databases">
        <title>Genomic Encyclopedia of Type Strains, Phase IV (KMG-V): Genome sequencing to study the core and pangenomes of soil and plant-associated prokaryotes.</title>
        <authorList>
            <person name="Whitman W."/>
        </authorList>
    </citation>
    <scope>NUCLEOTIDE SEQUENCE [LARGE SCALE GENOMIC DNA]</scope>
    <source>
        <strain evidence="1 2">JPY158</strain>
    </source>
</reference>
<dbReference type="InterPro" id="IPR012334">
    <property type="entry name" value="Pectin_lyas_fold"/>
</dbReference>
<proteinExistence type="predicted"/>
<sequence length="120" mass="12197">MMLSDSSSGRQLFVQTGNKGTVIDRGATLAAQINLEAADGNIYALAGGGSHIRATGTATRDGHVWLVANGGQVTQRGTVAAMNLDGGGGTVDTLAATLNFAHDAAIRAGRWNVLDRTSSG</sequence>
<name>A0A7W8QFE6_PARAM</name>
<dbReference type="Gene3D" id="2.160.20.10">
    <property type="entry name" value="Single-stranded right-handed beta-helix, Pectin lyase-like"/>
    <property type="match status" value="1"/>
</dbReference>
<gene>
    <name evidence="1" type="ORF">HDG40_007194</name>
</gene>
<evidence type="ECO:0000313" key="1">
    <source>
        <dbReference type="EMBL" id="MBB5428999.1"/>
    </source>
</evidence>
<dbReference type="AlphaFoldDB" id="A0A7W8QFE6"/>
<dbReference type="EMBL" id="JACHDD010000017">
    <property type="protein sequence ID" value="MBB5428999.1"/>
    <property type="molecule type" value="Genomic_DNA"/>
</dbReference>
<accession>A0A7W8QFE6</accession>
<organism evidence="1 2">
    <name type="scientific">Paraburkholderia atlantica</name>
    <dbReference type="NCBI Taxonomy" id="2654982"/>
    <lineage>
        <taxon>Bacteria</taxon>
        <taxon>Pseudomonadati</taxon>
        <taxon>Pseudomonadota</taxon>
        <taxon>Betaproteobacteria</taxon>
        <taxon>Burkholderiales</taxon>
        <taxon>Burkholderiaceae</taxon>
        <taxon>Paraburkholderia</taxon>
    </lineage>
</organism>
<protein>
    <recommendedName>
        <fullName evidence="3">Autotransporter outer membrane beta-barrel domain-containing protein</fullName>
    </recommendedName>
</protein>
<comment type="caution">
    <text evidence="1">The sequence shown here is derived from an EMBL/GenBank/DDBJ whole genome shotgun (WGS) entry which is preliminary data.</text>
</comment>